<comment type="caution">
    <text evidence="2">The sequence shown here is derived from an EMBL/GenBank/DDBJ whole genome shotgun (WGS) entry which is preliminary data.</text>
</comment>
<dbReference type="Pfam" id="PF05552">
    <property type="entry name" value="MS_channel_1st_1"/>
    <property type="match status" value="2"/>
</dbReference>
<dbReference type="EMBL" id="MHKM01000036">
    <property type="protein sequence ID" value="OGY90757.1"/>
    <property type="molecule type" value="Genomic_DNA"/>
</dbReference>
<organism evidence="2 3">
    <name type="scientific">Candidatus Komeilibacteria bacterium RIFCSPLOWO2_01_FULL_52_15</name>
    <dbReference type="NCBI Taxonomy" id="1798551"/>
    <lineage>
        <taxon>Bacteria</taxon>
        <taxon>Candidatus Komeiliibacteriota</taxon>
    </lineage>
</organism>
<protein>
    <recommendedName>
        <fullName evidence="4">Small-conductance mechanosensitive ion channel</fullName>
    </recommendedName>
</protein>
<sequence length="226" mass="24190">MLTGGISGIGFTANRLALSIGDSLLASWNALASWLPNILGAFVVLLIGAYIAKLVRQVAKRVLAAVKFDQWVEKFGINKFLKTGGITVSISSIFLWLIYWLVALVFLNSAAKVLGIPEISTFVEELVGFIPRVFAGLVIMLIGIIAARAVGDMLGGVAEGKAYKMLANWVILLIAFVTAIEQLGFKVDFLAANLNIVLAGVMLAVGLAFGLGGKEKAKEMLERHLK</sequence>
<gene>
    <name evidence="2" type="ORF">A3B30_02410</name>
</gene>
<name>A0A1G2BRB7_9BACT</name>
<accession>A0A1G2BRB7</accession>
<feature type="transmembrane region" description="Helical" evidence="1">
    <location>
        <begin position="162"/>
        <end position="180"/>
    </location>
</feature>
<dbReference type="InterPro" id="IPR008910">
    <property type="entry name" value="MSC_TM_helix"/>
</dbReference>
<evidence type="ECO:0008006" key="4">
    <source>
        <dbReference type="Google" id="ProtNLM"/>
    </source>
</evidence>
<keyword evidence="1" id="KW-1133">Transmembrane helix</keyword>
<keyword evidence="1" id="KW-0812">Transmembrane</keyword>
<feature type="transmembrane region" description="Helical" evidence="1">
    <location>
        <begin position="34"/>
        <end position="52"/>
    </location>
</feature>
<feature type="transmembrane region" description="Helical" evidence="1">
    <location>
        <begin position="192"/>
        <end position="213"/>
    </location>
</feature>
<evidence type="ECO:0000313" key="2">
    <source>
        <dbReference type="EMBL" id="OGY90757.1"/>
    </source>
</evidence>
<proteinExistence type="predicted"/>
<dbReference type="Proteomes" id="UP000178248">
    <property type="component" value="Unassembled WGS sequence"/>
</dbReference>
<feature type="transmembrane region" description="Helical" evidence="1">
    <location>
        <begin position="129"/>
        <end position="150"/>
    </location>
</feature>
<dbReference type="AlphaFoldDB" id="A0A1G2BRB7"/>
<reference evidence="2 3" key="1">
    <citation type="journal article" date="2016" name="Nat. Commun.">
        <title>Thousands of microbial genomes shed light on interconnected biogeochemical processes in an aquifer system.</title>
        <authorList>
            <person name="Anantharaman K."/>
            <person name="Brown C.T."/>
            <person name="Hug L.A."/>
            <person name="Sharon I."/>
            <person name="Castelle C.J."/>
            <person name="Probst A.J."/>
            <person name="Thomas B.C."/>
            <person name="Singh A."/>
            <person name="Wilkins M.J."/>
            <person name="Karaoz U."/>
            <person name="Brodie E.L."/>
            <person name="Williams K.H."/>
            <person name="Hubbard S.S."/>
            <person name="Banfield J.F."/>
        </authorList>
    </citation>
    <scope>NUCLEOTIDE SEQUENCE [LARGE SCALE GENOMIC DNA]</scope>
</reference>
<feature type="transmembrane region" description="Helical" evidence="1">
    <location>
        <begin position="84"/>
        <end position="109"/>
    </location>
</feature>
<evidence type="ECO:0000313" key="3">
    <source>
        <dbReference type="Proteomes" id="UP000178248"/>
    </source>
</evidence>
<keyword evidence="1" id="KW-0472">Membrane</keyword>
<evidence type="ECO:0000256" key="1">
    <source>
        <dbReference type="SAM" id="Phobius"/>
    </source>
</evidence>